<dbReference type="InterPro" id="IPR044784">
    <property type="entry name" value="At1g01640-like"/>
</dbReference>
<accession>A0A6D2ITM6</accession>
<evidence type="ECO:0000313" key="4">
    <source>
        <dbReference type="EMBL" id="CAA7028877.1"/>
    </source>
</evidence>
<dbReference type="Gene3D" id="1.25.40.420">
    <property type="match status" value="1"/>
</dbReference>
<evidence type="ECO:0000313" key="5">
    <source>
        <dbReference type="Proteomes" id="UP000467841"/>
    </source>
</evidence>
<dbReference type="InterPro" id="IPR011333">
    <property type="entry name" value="SKP1/BTB/POZ_sf"/>
</dbReference>
<dbReference type="Pfam" id="PF00651">
    <property type="entry name" value="BTB"/>
    <property type="match status" value="1"/>
</dbReference>
<comment type="function">
    <text evidence="1">May act as a substrate-specific adapter of an E3 ubiquitin-protein ligase complex (CUL3-RBX1-BTB) which mediates the ubiquitination and subsequent proteasomal degradation of target proteins.</text>
</comment>
<sequence length="140" mass="15806">MLESDEVKISSEKVETVTLREMKKEELEALVEFIYSDGSVLCAKMKQHVLYLAADKYVILHLRDLCRTELISSLNSENALDFLELAQIPFDTVINDVAFSFIITNISTIASSEKFKLFVVNNPYLAVEIMKASIYSDGSN</sequence>
<dbReference type="InterPro" id="IPR000210">
    <property type="entry name" value="BTB/POZ_dom"/>
</dbReference>
<dbReference type="UniPathway" id="UPA00143"/>
<organism evidence="4 5">
    <name type="scientific">Microthlaspi erraticum</name>
    <dbReference type="NCBI Taxonomy" id="1685480"/>
    <lineage>
        <taxon>Eukaryota</taxon>
        <taxon>Viridiplantae</taxon>
        <taxon>Streptophyta</taxon>
        <taxon>Embryophyta</taxon>
        <taxon>Tracheophyta</taxon>
        <taxon>Spermatophyta</taxon>
        <taxon>Magnoliopsida</taxon>
        <taxon>eudicotyledons</taxon>
        <taxon>Gunneridae</taxon>
        <taxon>Pentapetalae</taxon>
        <taxon>rosids</taxon>
        <taxon>malvids</taxon>
        <taxon>Brassicales</taxon>
        <taxon>Brassicaceae</taxon>
        <taxon>Coluteocarpeae</taxon>
        <taxon>Microthlaspi</taxon>
    </lineage>
</organism>
<dbReference type="EMBL" id="CACVBM020001074">
    <property type="protein sequence ID" value="CAA7028877.1"/>
    <property type="molecule type" value="Genomic_DNA"/>
</dbReference>
<reference evidence="4" key="1">
    <citation type="submission" date="2020-01" db="EMBL/GenBank/DDBJ databases">
        <authorList>
            <person name="Mishra B."/>
        </authorList>
    </citation>
    <scope>NUCLEOTIDE SEQUENCE [LARGE SCALE GENOMIC DNA]</scope>
</reference>
<feature type="domain" description="BTB" evidence="3">
    <location>
        <begin position="3"/>
        <end position="73"/>
    </location>
</feature>
<dbReference type="SUPFAM" id="SSF54695">
    <property type="entry name" value="POZ domain"/>
    <property type="match status" value="1"/>
</dbReference>
<dbReference type="GO" id="GO:0016567">
    <property type="term" value="P:protein ubiquitination"/>
    <property type="evidence" value="ECO:0007669"/>
    <property type="project" value="UniProtKB-UniPathway"/>
</dbReference>
<comment type="caution">
    <text evidence="4">The sequence shown here is derived from an EMBL/GenBank/DDBJ whole genome shotgun (WGS) entry which is preliminary data.</text>
</comment>
<proteinExistence type="predicted"/>
<dbReference type="AlphaFoldDB" id="A0A6D2ITM6"/>
<dbReference type="Proteomes" id="UP000467841">
    <property type="component" value="Unassembled WGS sequence"/>
</dbReference>
<name>A0A6D2ITM6_9BRAS</name>
<evidence type="ECO:0000256" key="1">
    <source>
        <dbReference type="ARBA" id="ARBA00002668"/>
    </source>
</evidence>
<keyword evidence="5" id="KW-1185">Reference proteome</keyword>
<evidence type="ECO:0000256" key="2">
    <source>
        <dbReference type="ARBA" id="ARBA00004906"/>
    </source>
</evidence>
<gene>
    <name evidence="4" type="ORF">MERR_LOCUS16112</name>
</gene>
<comment type="pathway">
    <text evidence="2">Protein modification; protein ubiquitination.</text>
</comment>
<dbReference type="Gene3D" id="3.30.710.10">
    <property type="entry name" value="Potassium Channel Kv1.1, Chain A"/>
    <property type="match status" value="1"/>
</dbReference>
<protein>
    <recommendedName>
        <fullName evidence="3">BTB domain-containing protein</fullName>
    </recommendedName>
</protein>
<evidence type="ECO:0000259" key="3">
    <source>
        <dbReference type="Pfam" id="PF00651"/>
    </source>
</evidence>
<dbReference type="OrthoDB" id="10249567at2759"/>
<dbReference type="PANTHER" id="PTHR47274:SF1">
    <property type="entry name" value="BTB_POZ DOMAIN CONTAINING PROTEIN, EXPRESSED"/>
    <property type="match status" value="1"/>
</dbReference>
<dbReference type="PANTHER" id="PTHR47274">
    <property type="entry name" value="BTB/POZ DOMAIN CONTAINING PROTEIN, EXPRESSED-RELATED"/>
    <property type="match status" value="1"/>
</dbReference>